<evidence type="ECO:0000313" key="3">
    <source>
        <dbReference type="Proteomes" id="UP000665020"/>
    </source>
</evidence>
<sequence length="246" mass="28920">MPGIGILVLTYNEEDNIRDCLESVDWADEIVVIDSYSTDRTIEISKEFTDKVYKREFDNFASQRNYGLDKIESDWVLAVDADERVTVELRDEILEILTAPDMVAYEIPRKNYFLGKWIKYCGWYPDYTLRLFQNKGVSFSGLVHEGINPKGETGKLNHDLIHYTYNNLHHYLEKINQYTSLSAEDMFYKGKNKGLAYILIRPLVEFIKKYILKKGFLLGKQGLFLSIISAFYQFLRYIKLWEKNNL</sequence>
<dbReference type="InterPro" id="IPR001173">
    <property type="entry name" value="Glyco_trans_2-like"/>
</dbReference>
<dbReference type="SUPFAM" id="SSF53448">
    <property type="entry name" value="Nucleotide-diphospho-sugar transferases"/>
    <property type="match status" value="1"/>
</dbReference>
<reference evidence="2" key="1">
    <citation type="submission" date="2019-12" db="EMBL/GenBank/DDBJ databases">
        <authorList>
            <person name="zhang j."/>
            <person name="sun C.M."/>
        </authorList>
    </citation>
    <scope>NUCLEOTIDE SEQUENCE</scope>
    <source>
        <strain evidence="2">NS-1</strain>
    </source>
</reference>
<dbReference type="PANTHER" id="PTHR43630:SF2">
    <property type="entry name" value="GLYCOSYLTRANSFERASE"/>
    <property type="match status" value="1"/>
</dbReference>
<dbReference type="Pfam" id="PF00535">
    <property type="entry name" value="Glycos_transf_2"/>
    <property type="match status" value="1"/>
</dbReference>
<protein>
    <submittedName>
        <fullName evidence="2">Glycosyltransferase</fullName>
    </submittedName>
</protein>
<dbReference type="EMBL" id="CP046640">
    <property type="protein sequence ID" value="QTL96820.1"/>
    <property type="molecule type" value="Genomic_DNA"/>
</dbReference>
<dbReference type="Gene3D" id="3.90.550.10">
    <property type="entry name" value="Spore Coat Polysaccharide Biosynthesis Protein SpsA, Chain A"/>
    <property type="match status" value="1"/>
</dbReference>
<evidence type="ECO:0000259" key="1">
    <source>
        <dbReference type="Pfam" id="PF00535"/>
    </source>
</evidence>
<dbReference type="InterPro" id="IPR029044">
    <property type="entry name" value="Nucleotide-diphossugar_trans"/>
</dbReference>
<dbReference type="PANTHER" id="PTHR43630">
    <property type="entry name" value="POLY-BETA-1,6-N-ACETYL-D-GLUCOSAMINE SYNTHASE"/>
    <property type="match status" value="1"/>
</dbReference>
<keyword evidence="3" id="KW-1185">Reference proteome</keyword>
<dbReference type="CDD" id="cd02511">
    <property type="entry name" value="Beta4Glucosyltransferase"/>
    <property type="match status" value="1"/>
</dbReference>
<feature type="domain" description="Glycosyltransferase 2-like" evidence="1">
    <location>
        <begin position="6"/>
        <end position="131"/>
    </location>
</feature>
<dbReference type="RefSeq" id="WP_230868508.1">
    <property type="nucleotide sequence ID" value="NZ_CP046640.1"/>
</dbReference>
<dbReference type="KEGG" id="ifn:GM661_01940"/>
<dbReference type="Proteomes" id="UP000665020">
    <property type="component" value="Chromosome"/>
</dbReference>
<evidence type="ECO:0000313" key="2">
    <source>
        <dbReference type="EMBL" id="QTL96820.1"/>
    </source>
</evidence>
<name>A0A8A7K6M2_9FIRM</name>
<proteinExistence type="predicted"/>
<organism evidence="2 3">
    <name type="scientific">Iocasia fonsfrigidae</name>
    <dbReference type="NCBI Taxonomy" id="2682810"/>
    <lineage>
        <taxon>Bacteria</taxon>
        <taxon>Bacillati</taxon>
        <taxon>Bacillota</taxon>
        <taxon>Clostridia</taxon>
        <taxon>Halanaerobiales</taxon>
        <taxon>Halanaerobiaceae</taxon>
        <taxon>Iocasia</taxon>
    </lineage>
</organism>
<gene>
    <name evidence="2" type="ORF">GM661_01940</name>
</gene>
<accession>A0A8A7K6M2</accession>
<dbReference type="AlphaFoldDB" id="A0A8A7K6M2"/>